<evidence type="ECO:0000313" key="1">
    <source>
        <dbReference type="EMBL" id="MBJ6364136.1"/>
    </source>
</evidence>
<dbReference type="RefSeq" id="WP_199021738.1">
    <property type="nucleotide sequence ID" value="NZ_JAELUP010000117.1"/>
</dbReference>
<dbReference type="AlphaFoldDB" id="A0A934MRD3"/>
<proteinExistence type="predicted"/>
<sequence length="80" mass="9178">MLNGNDRNYSVGFVDYTINQESLYTGKLTVTFGFEMENYDLDVFTPEKYADFMAKLVDVIREYNGESVPYAILRNSDGVL</sequence>
<reference evidence="1" key="1">
    <citation type="submission" date="2020-12" db="EMBL/GenBank/DDBJ databases">
        <authorList>
            <person name="Huq M.A."/>
        </authorList>
    </citation>
    <scope>NUCLEOTIDE SEQUENCE</scope>
    <source>
        <strain evidence="1">MAHUQ-46</strain>
    </source>
</reference>
<name>A0A934MRD3_9BACL</name>
<comment type="caution">
    <text evidence="1">The sequence shown here is derived from an EMBL/GenBank/DDBJ whole genome shotgun (WGS) entry which is preliminary data.</text>
</comment>
<evidence type="ECO:0000313" key="2">
    <source>
        <dbReference type="Proteomes" id="UP000640274"/>
    </source>
</evidence>
<dbReference type="EMBL" id="JAELUP010000117">
    <property type="protein sequence ID" value="MBJ6364136.1"/>
    <property type="molecule type" value="Genomic_DNA"/>
</dbReference>
<organism evidence="1 2">
    <name type="scientific">Paenibacillus roseus</name>
    <dbReference type="NCBI Taxonomy" id="2798579"/>
    <lineage>
        <taxon>Bacteria</taxon>
        <taxon>Bacillati</taxon>
        <taxon>Bacillota</taxon>
        <taxon>Bacilli</taxon>
        <taxon>Bacillales</taxon>
        <taxon>Paenibacillaceae</taxon>
        <taxon>Paenibacillus</taxon>
    </lineage>
</organism>
<protein>
    <submittedName>
        <fullName evidence="1">Uncharacterized protein</fullName>
    </submittedName>
</protein>
<keyword evidence="2" id="KW-1185">Reference proteome</keyword>
<gene>
    <name evidence="1" type="ORF">JFN88_23250</name>
</gene>
<accession>A0A934MRD3</accession>
<dbReference type="Proteomes" id="UP000640274">
    <property type="component" value="Unassembled WGS sequence"/>
</dbReference>